<dbReference type="PRINTS" id="PR01042">
    <property type="entry name" value="TRNASYNTHASP"/>
</dbReference>
<evidence type="ECO:0000256" key="7">
    <source>
        <dbReference type="ARBA" id="ARBA00022917"/>
    </source>
</evidence>
<dbReference type="SUPFAM" id="SSF50249">
    <property type="entry name" value="Nucleic acid-binding proteins"/>
    <property type="match status" value="1"/>
</dbReference>
<dbReference type="InterPro" id="IPR004365">
    <property type="entry name" value="NA-bd_OB_tRNA"/>
</dbReference>
<keyword evidence="3" id="KW-0963">Cytoplasm</keyword>
<dbReference type="GO" id="GO:0005524">
    <property type="term" value="F:ATP binding"/>
    <property type="evidence" value="ECO:0007669"/>
    <property type="project" value="UniProtKB-KW"/>
</dbReference>
<organism evidence="10">
    <name type="scientific">Klosneuvirus KNV1</name>
    <dbReference type="NCBI Taxonomy" id="1977640"/>
    <lineage>
        <taxon>Viruses</taxon>
        <taxon>Varidnaviria</taxon>
        <taxon>Bamfordvirae</taxon>
        <taxon>Nucleocytoviricota</taxon>
        <taxon>Megaviricetes</taxon>
        <taxon>Imitervirales</taxon>
        <taxon>Mimiviridae</taxon>
        <taxon>Klosneuvirinae</taxon>
        <taxon>Klosneuvirus</taxon>
    </lineage>
</organism>
<reference evidence="10" key="1">
    <citation type="journal article" date="2017" name="Science">
        <title>Giant viruses with an expanded complement of translation system components.</title>
        <authorList>
            <person name="Schulz F."/>
            <person name="Yutin N."/>
            <person name="Ivanova N.N."/>
            <person name="Ortega D.R."/>
            <person name="Lee T.K."/>
            <person name="Vierheilig J."/>
            <person name="Daims H."/>
            <person name="Horn M."/>
            <person name="Wagner M."/>
            <person name="Jensen G.J."/>
            <person name="Kyrpides N.C."/>
            <person name="Koonin E.V."/>
            <person name="Woyke T."/>
        </authorList>
    </citation>
    <scope>NUCLEOTIDE SEQUENCE</scope>
    <source>
        <strain evidence="10">KNV1</strain>
    </source>
</reference>
<dbReference type="PROSITE" id="PS50862">
    <property type="entry name" value="AA_TRNA_LIGASE_II"/>
    <property type="match status" value="1"/>
</dbReference>
<evidence type="ECO:0000256" key="8">
    <source>
        <dbReference type="ARBA" id="ARBA00023146"/>
    </source>
</evidence>
<dbReference type="NCBIfam" id="NF003483">
    <property type="entry name" value="PRK05159.1"/>
    <property type="match status" value="1"/>
</dbReference>
<evidence type="ECO:0000256" key="3">
    <source>
        <dbReference type="ARBA" id="ARBA00022490"/>
    </source>
</evidence>
<dbReference type="InterPro" id="IPR004364">
    <property type="entry name" value="Aa-tRNA-synt_II"/>
</dbReference>
<dbReference type="Pfam" id="PF00152">
    <property type="entry name" value="tRNA-synt_2"/>
    <property type="match status" value="1"/>
</dbReference>
<sequence length="457" mass="52755">MNNILNQMNYVYKDIRSLTPTDINTPLFIRARVHNSRNKGNFTFLVLRYQSTTLQAIGMKNTLGDDIFKSLTSITNESIIDCYGTLQLAKVKTCSYHDFELVIDKYELVSKANDLPFQLDDANNTWGEEGGKVNMDTRLNHRWVDLRTPMNNTIFKLQSYIGQYFRQYLLKNNFIEIHSPKIIGVQSEGGSQVFEMKYFDKPAFLAQSPQLYKQMAINADFDRVFEIGPVFRAENSFTNRHLCEFIGLDVEMALTPCQTYREIQILLWNLVTFIYDQIKQNHSNELQAITFNYPVYPKDPLIISFAQCVKMLNDIGFQQHELEDLSTVNEKKVGELVKDKYGSDLFIIDQYPLNVRPFYTMPSDDIPYSNSFDMILKGVEICSGSQRVHDYQMLMTKVAEKGINTESLKYYLESFSHGSRPHCGFGLGLERLVSLFLDIGNVKLASLCPRDPKRLFV</sequence>
<dbReference type="InterPro" id="IPR004523">
    <property type="entry name" value="Asp-tRNA_synthase_2"/>
</dbReference>
<keyword evidence="8 10" id="KW-0030">Aminoacyl-tRNA synthetase</keyword>
<evidence type="ECO:0000256" key="2">
    <source>
        <dbReference type="ARBA" id="ARBA00005312"/>
    </source>
</evidence>
<dbReference type="CDD" id="cd00776">
    <property type="entry name" value="AsxRS_core"/>
    <property type="match status" value="1"/>
</dbReference>
<comment type="subcellular location">
    <subcellularLocation>
        <location evidence="1">Cytoplasm</location>
    </subcellularLocation>
</comment>
<dbReference type="NCBIfam" id="TIGR00458">
    <property type="entry name" value="aspS_nondisc"/>
    <property type="match status" value="1"/>
</dbReference>
<evidence type="ECO:0000256" key="4">
    <source>
        <dbReference type="ARBA" id="ARBA00022598"/>
    </source>
</evidence>
<gene>
    <name evidence="10" type="ORF">Klosneuvirus_2_157</name>
</gene>
<keyword evidence="5" id="KW-0547">Nucleotide-binding</keyword>
<dbReference type="PANTHER" id="PTHR43450">
    <property type="entry name" value="ASPARTYL-TRNA SYNTHETASE"/>
    <property type="match status" value="1"/>
</dbReference>
<dbReference type="Gene3D" id="2.40.50.140">
    <property type="entry name" value="Nucleic acid-binding proteins"/>
    <property type="match status" value="1"/>
</dbReference>
<dbReference type="InterPro" id="IPR006195">
    <property type="entry name" value="aa-tRNA-synth_II"/>
</dbReference>
<dbReference type="InterPro" id="IPR012340">
    <property type="entry name" value="NA-bd_OB-fold"/>
</dbReference>
<feature type="domain" description="Aminoacyl-transfer RNA synthetases class-II family profile" evidence="9">
    <location>
        <begin position="155"/>
        <end position="449"/>
    </location>
</feature>
<dbReference type="Gene3D" id="3.30.930.10">
    <property type="entry name" value="Bira Bifunctional Protein, Domain 2"/>
    <property type="match status" value="1"/>
</dbReference>
<evidence type="ECO:0000313" key="10">
    <source>
        <dbReference type="EMBL" id="ARF11721.1"/>
    </source>
</evidence>
<evidence type="ECO:0000256" key="1">
    <source>
        <dbReference type="ARBA" id="ARBA00004496"/>
    </source>
</evidence>
<dbReference type="PANTHER" id="PTHR43450:SF1">
    <property type="entry name" value="ASPARTATE--TRNA LIGASE, CYTOPLASMIC"/>
    <property type="match status" value="1"/>
</dbReference>
<dbReference type="SUPFAM" id="SSF55681">
    <property type="entry name" value="Class II aaRS and biotin synthetases"/>
    <property type="match status" value="1"/>
</dbReference>
<dbReference type="GO" id="GO:0004815">
    <property type="term" value="F:aspartate-tRNA ligase activity"/>
    <property type="evidence" value="ECO:0007669"/>
    <property type="project" value="InterPro"/>
</dbReference>
<protein>
    <submittedName>
        <fullName evidence="10">Aspartyl-tRNA synthetase</fullName>
    </submittedName>
</protein>
<evidence type="ECO:0000256" key="5">
    <source>
        <dbReference type="ARBA" id="ARBA00022741"/>
    </source>
</evidence>
<dbReference type="GO" id="GO:0003723">
    <property type="term" value="F:RNA binding"/>
    <property type="evidence" value="ECO:0007669"/>
    <property type="project" value="TreeGrafter"/>
</dbReference>
<keyword evidence="7" id="KW-0648">Protein biosynthesis</keyword>
<name>A0A1V0SJ84_9VIRU</name>
<keyword evidence="6" id="KW-0067">ATP-binding</keyword>
<evidence type="ECO:0000256" key="6">
    <source>
        <dbReference type="ARBA" id="ARBA00022840"/>
    </source>
</evidence>
<comment type="similarity">
    <text evidence="2">Belongs to the class-II aminoacyl-tRNA synthetase family. Type 2 subfamily.</text>
</comment>
<dbReference type="InterPro" id="IPR002312">
    <property type="entry name" value="Asp/Asn-tRNA-synth_IIb"/>
</dbReference>
<dbReference type="Pfam" id="PF01336">
    <property type="entry name" value="tRNA_anti-codon"/>
    <property type="match status" value="1"/>
</dbReference>
<proteinExistence type="inferred from homology"/>
<keyword evidence="4" id="KW-0436">Ligase</keyword>
<dbReference type="InterPro" id="IPR045864">
    <property type="entry name" value="aa-tRNA-synth_II/BPL/LPL"/>
</dbReference>
<dbReference type="EMBL" id="KY684109">
    <property type="protein sequence ID" value="ARF11721.1"/>
    <property type="molecule type" value="Genomic_DNA"/>
</dbReference>
<dbReference type="HAMAP" id="MF_02075">
    <property type="entry name" value="Asp_tRNA_synth_type2"/>
    <property type="match status" value="1"/>
</dbReference>
<dbReference type="GO" id="GO:0017101">
    <property type="term" value="C:aminoacyl-tRNA synthetase multienzyme complex"/>
    <property type="evidence" value="ECO:0007669"/>
    <property type="project" value="TreeGrafter"/>
</dbReference>
<accession>A0A1V0SJ84</accession>
<dbReference type="FunFam" id="3.30.930.10:FF:000038">
    <property type="entry name" value="Aspartate--tRNA ligase"/>
    <property type="match status" value="1"/>
</dbReference>
<evidence type="ECO:0000259" key="9">
    <source>
        <dbReference type="PROSITE" id="PS50862"/>
    </source>
</evidence>